<proteinExistence type="inferred from homology"/>
<sequence>MEKRARILSEIGKEKIIAILRLTKKEDVFPVAEAMIQGGIRNLEITANTPGYLEAIHQISQYFPEINIGAGTITNETETREAISAGAQFIITPIVNTAIIKEAHLSDVPVIMGAFTPTEIEKAHRNGADAIKIFPASGVGTDYLKAIAGPFPKIKMVPTGGVNKENMREWLECGAYALGVGGSLLDKDLIASRSFYELTQKAKSYLHVLRETE</sequence>
<dbReference type="NCBIfam" id="TIGR01182">
    <property type="entry name" value="eda"/>
    <property type="match status" value="1"/>
</dbReference>
<evidence type="ECO:0000256" key="4">
    <source>
        <dbReference type="ARBA" id="ARBA00023239"/>
    </source>
</evidence>
<evidence type="ECO:0000256" key="5">
    <source>
        <dbReference type="ARBA" id="ARBA00023277"/>
    </source>
</evidence>
<comment type="subunit">
    <text evidence="3">Homotrimer.</text>
</comment>
<dbReference type="GO" id="GO:0008675">
    <property type="term" value="F:2-dehydro-3-deoxy-phosphogluconate aldolase activity"/>
    <property type="evidence" value="ECO:0007669"/>
    <property type="project" value="UniProtKB-EC"/>
</dbReference>
<dbReference type="PANTHER" id="PTHR30246:SF1">
    <property type="entry name" value="2-DEHYDRO-3-DEOXY-6-PHOSPHOGALACTONATE ALDOLASE-RELATED"/>
    <property type="match status" value="1"/>
</dbReference>
<dbReference type="GO" id="GO:0008700">
    <property type="term" value="F:(R,S)-4-hydroxy-2-oxoglutarate aldolase activity"/>
    <property type="evidence" value="ECO:0007669"/>
    <property type="project" value="UniProtKB-EC"/>
</dbReference>
<dbReference type="InterPro" id="IPR000887">
    <property type="entry name" value="Aldlse_KDPG_KHG"/>
</dbReference>
<dbReference type="Proteomes" id="UP000468581">
    <property type="component" value="Unassembled WGS sequence"/>
</dbReference>
<name>A0A6P0UMC2_9FLAO</name>
<dbReference type="Pfam" id="PF01081">
    <property type="entry name" value="Aldolase"/>
    <property type="match status" value="1"/>
</dbReference>
<evidence type="ECO:0000256" key="1">
    <source>
        <dbReference type="ARBA" id="ARBA00004761"/>
    </source>
</evidence>
<dbReference type="AlphaFoldDB" id="A0A6P0UMC2"/>
<dbReference type="EC" id="4.1.2.14" evidence="6"/>
<dbReference type="Gene3D" id="3.20.20.70">
    <property type="entry name" value="Aldolase class I"/>
    <property type="match status" value="1"/>
</dbReference>
<gene>
    <name evidence="6" type="primary">eda</name>
    <name evidence="6" type="ORF">GWK08_09750</name>
</gene>
<dbReference type="SUPFAM" id="SSF51569">
    <property type="entry name" value="Aldolase"/>
    <property type="match status" value="1"/>
</dbReference>
<evidence type="ECO:0000313" key="6">
    <source>
        <dbReference type="EMBL" id="NER13722.1"/>
    </source>
</evidence>
<dbReference type="EMBL" id="JAABOO010000002">
    <property type="protein sequence ID" value="NER13722.1"/>
    <property type="molecule type" value="Genomic_DNA"/>
</dbReference>
<dbReference type="PANTHER" id="PTHR30246">
    <property type="entry name" value="2-KETO-3-DEOXY-6-PHOSPHOGLUCONATE ALDOLASE"/>
    <property type="match status" value="1"/>
</dbReference>
<dbReference type="InterPro" id="IPR013785">
    <property type="entry name" value="Aldolase_TIM"/>
</dbReference>
<organism evidence="6 7">
    <name type="scientific">Leptobacterium flavescens</name>
    <dbReference type="NCBI Taxonomy" id="472055"/>
    <lineage>
        <taxon>Bacteria</taxon>
        <taxon>Pseudomonadati</taxon>
        <taxon>Bacteroidota</taxon>
        <taxon>Flavobacteriia</taxon>
        <taxon>Flavobacteriales</taxon>
        <taxon>Flavobacteriaceae</taxon>
        <taxon>Leptobacterium</taxon>
    </lineage>
</organism>
<comment type="caution">
    <text evidence="6">The sequence shown here is derived from an EMBL/GenBank/DDBJ whole genome shotgun (WGS) entry which is preliminary data.</text>
</comment>
<dbReference type="RefSeq" id="WP_163606819.1">
    <property type="nucleotide sequence ID" value="NZ_JAABOO010000002.1"/>
</dbReference>
<accession>A0A6P0UMC2</accession>
<dbReference type="CDD" id="cd00452">
    <property type="entry name" value="KDPG_aldolase"/>
    <property type="match status" value="1"/>
</dbReference>
<comment type="similarity">
    <text evidence="2">Belongs to the KHG/KDPG aldolase family.</text>
</comment>
<reference evidence="6 7" key="1">
    <citation type="submission" date="2020-01" db="EMBL/GenBank/DDBJ databases">
        <title>Leptobacterium flavescens.</title>
        <authorList>
            <person name="Wang G."/>
        </authorList>
    </citation>
    <scope>NUCLEOTIDE SEQUENCE [LARGE SCALE GENOMIC DNA]</scope>
    <source>
        <strain evidence="6 7">KCTC 22160</strain>
    </source>
</reference>
<keyword evidence="4 6" id="KW-0456">Lyase</keyword>
<comment type="pathway">
    <text evidence="1">Carbohydrate acid metabolism.</text>
</comment>
<evidence type="ECO:0000256" key="2">
    <source>
        <dbReference type="ARBA" id="ARBA00006906"/>
    </source>
</evidence>
<keyword evidence="7" id="KW-1185">Reference proteome</keyword>
<keyword evidence="5" id="KW-0119">Carbohydrate metabolism</keyword>
<dbReference type="EC" id="4.1.3.16" evidence="6"/>
<evidence type="ECO:0000256" key="3">
    <source>
        <dbReference type="ARBA" id="ARBA00011233"/>
    </source>
</evidence>
<evidence type="ECO:0000313" key="7">
    <source>
        <dbReference type="Proteomes" id="UP000468581"/>
    </source>
</evidence>
<protein>
    <submittedName>
        <fullName evidence="6">Bifunctional 4-hydroxy-2-oxoglutarate aldolase/2-dehydro-3-deoxy-phosphogluconate aldolase</fullName>
        <ecNumber evidence="6">4.1.2.14</ecNumber>
        <ecNumber evidence="6">4.1.3.16</ecNumber>
    </submittedName>
</protein>